<sequence length="113" mass="12293">MDIGTARNAGEALKQARLAAAMTQAELAERIHVSRKWVIDVESGANTSFHFDMYLKAIQVLGGSMTIGGASESTDGQRRSAAGDDDRDAAIADYFNRLRNRESRYESVLGGVR</sequence>
<dbReference type="OrthoDB" id="4557883at2"/>
<evidence type="ECO:0000313" key="4">
    <source>
        <dbReference type="Proteomes" id="UP000216057"/>
    </source>
</evidence>
<dbReference type="Proteomes" id="UP000593943">
    <property type="component" value="Chromosome"/>
</dbReference>
<keyword evidence="5" id="KW-1185">Reference proteome</keyword>
<dbReference type="PROSITE" id="PS50943">
    <property type="entry name" value="HTH_CROC1"/>
    <property type="match status" value="1"/>
</dbReference>
<evidence type="ECO:0000313" key="2">
    <source>
        <dbReference type="EMBL" id="OZG65267.1"/>
    </source>
</evidence>
<feature type="domain" description="HTH cro/C1-type" evidence="1">
    <location>
        <begin position="13"/>
        <end position="44"/>
    </location>
</feature>
<organism evidence="2 4">
    <name type="scientific">Bifidobacterium eulemuris</name>
    <dbReference type="NCBI Taxonomy" id="1765219"/>
    <lineage>
        <taxon>Bacteria</taxon>
        <taxon>Bacillati</taxon>
        <taxon>Actinomycetota</taxon>
        <taxon>Actinomycetes</taxon>
        <taxon>Bifidobacteriales</taxon>
        <taxon>Bifidobacteriaceae</taxon>
        <taxon>Bifidobacterium</taxon>
    </lineage>
</organism>
<accession>A0A261G1G9</accession>
<dbReference type="EMBL" id="MWWZ01000012">
    <property type="protein sequence ID" value="OZG65267.1"/>
    <property type="molecule type" value="Genomic_DNA"/>
</dbReference>
<dbReference type="CDD" id="cd00093">
    <property type="entry name" value="HTH_XRE"/>
    <property type="match status" value="1"/>
</dbReference>
<name>A0A261G1G9_9BIFI</name>
<dbReference type="RefSeq" id="WP_094637515.1">
    <property type="nucleotide sequence ID" value="NZ_CP062938.1"/>
</dbReference>
<dbReference type="EMBL" id="CP062938">
    <property type="protein sequence ID" value="QOL32317.1"/>
    <property type="molecule type" value="Genomic_DNA"/>
</dbReference>
<dbReference type="SMART" id="SM00530">
    <property type="entry name" value="HTH_XRE"/>
    <property type="match status" value="1"/>
</dbReference>
<dbReference type="SUPFAM" id="SSF47413">
    <property type="entry name" value="lambda repressor-like DNA-binding domains"/>
    <property type="match status" value="1"/>
</dbReference>
<reference evidence="3 5" key="2">
    <citation type="submission" date="2020-10" db="EMBL/GenBank/DDBJ databases">
        <title>Genome sequencing of Bifidobacterium eulemuris_DSMZ_100216.</title>
        <authorList>
            <person name="Kim J."/>
        </authorList>
    </citation>
    <scope>NUCLEOTIDE SEQUENCE [LARGE SCALE GENOMIC DNA]</scope>
    <source>
        <strain evidence="3 5">DSM 100216</strain>
    </source>
</reference>
<protein>
    <submittedName>
        <fullName evidence="2">Helix-turn-helix domain-containing protein</fullName>
    </submittedName>
    <submittedName>
        <fullName evidence="3">Helix-turn-helix transcriptional regulator</fullName>
    </submittedName>
</protein>
<gene>
    <name evidence="3" type="ORF">BE0216_07505</name>
    <name evidence="2" type="ORF">BEUL_2010</name>
</gene>
<dbReference type="AlphaFoldDB" id="A0A261G1G9"/>
<proteinExistence type="predicted"/>
<dbReference type="Gene3D" id="1.10.260.40">
    <property type="entry name" value="lambda repressor-like DNA-binding domains"/>
    <property type="match status" value="1"/>
</dbReference>
<dbReference type="InterPro" id="IPR010982">
    <property type="entry name" value="Lambda_DNA-bd_dom_sf"/>
</dbReference>
<dbReference type="InterPro" id="IPR001387">
    <property type="entry name" value="Cro/C1-type_HTH"/>
</dbReference>
<evidence type="ECO:0000313" key="5">
    <source>
        <dbReference type="Proteomes" id="UP000593943"/>
    </source>
</evidence>
<dbReference type="GO" id="GO:0003677">
    <property type="term" value="F:DNA binding"/>
    <property type="evidence" value="ECO:0007669"/>
    <property type="project" value="InterPro"/>
</dbReference>
<reference evidence="2 4" key="1">
    <citation type="journal article" date="2017" name="BMC Genomics">
        <title>Comparative genomic and phylogenomic analyses of the Bifidobacteriaceae family.</title>
        <authorList>
            <person name="Lugli G.A."/>
            <person name="Milani C."/>
            <person name="Turroni F."/>
            <person name="Duranti S."/>
            <person name="Mancabelli L."/>
            <person name="Mangifesta M."/>
            <person name="Ferrario C."/>
            <person name="Modesto M."/>
            <person name="Mattarelli P."/>
            <person name="Jiri K."/>
            <person name="van Sinderen D."/>
            <person name="Ventura M."/>
        </authorList>
    </citation>
    <scope>NUCLEOTIDE SEQUENCE [LARGE SCALE GENOMIC DNA]</scope>
    <source>
        <strain evidence="2 4">DSM 100216</strain>
    </source>
</reference>
<evidence type="ECO:0000259" key="1">
    <source>
        <dbReference type="PROSITE" id="PS50943"/>
    </source>
</evidence>
<dbReference type="Pfam" id="PF13560">
    <property type="entry name" value="HTH_31"/>
    <property type="match status" value="1"/>
</dbReference>
<dbReference type="Proteomes" id="UP000216057">
    <property type="component" value="Unassembled WGS sequence"/>
</dbReference>
<dbReference type="KEGG" id="beu:BE0216_07505"/>
<evidence type="ECO:0000313" key="3">
    <source>
        <dbReference type="EMBL" id="QOL32317.1"/>
    </source>
</evidence>